<reference evidence="1" key="2">
    <citation type="journal article" date="2015" name="Fish Shellfish Immunol.">
        <title>Early steps in the European eel (Anguilla anguilla)-Vibrio vulnificus interaction in the gills: Role of the RtxA13 toxin.</title>
        <authorList>
            <person name="Callol A."/>
            <person name="Pajuelo D."/>
            <person name="Ebbesson L."/>
            <person name="Teles M."/>
            <person name="MacKenzie S."/>
            <person name="Amaro C."/>
        </authorList>
    </citation>
    <scope>NUCLEOTIDE SEQUENCE</scope>
</reference>
<dbReference type="EMBL" id="GBXM01075318">
    <property type="protein sequence ID" value="JAH33259.1"/>
    <property type="molecule type" value="Transcribed_RNA"/>
</dbReference>
<sequence>MTFMSILFFGLFFVAFCLIFSIQAGSISVFLR</sequence>
<proteinExistence type="predicted"/>
<dbReference type="AlphaFoldDB" id="A0A0E9RVV0"/>
<accession>A0A0E9RVV0</accession>
<organism evidence="1">
    <name type="scientific">Anguilla anguilla</name>
    <name type="common">European freshwater eel</name>
    <name type="synonym">Muraena anguilla</name>
    <dbReference type="NCBI Taxonomy" id="7936"/>
    <lineage>
        <taxon>Eukaryota</taxon>
        <taxon>Metazoa</taxon>
        <taxon>Chordata</taxon>
        <taxon>Craniata</taxon>
        <taxon>Vertebrata</taxon>
        <taxon>Euteleostomi</taxon>
        <taxon>Actinopterygii</taxon>
        <taxon>Neopterygii</taxon>
        <taxon>Teleostei</taxon>
        <taxon>Anguilliformes</taxon>
        <taxon>Anguillidae</taxon>
        <taxon>Anguilla</taxon>
    </lineage>
</organism>
<name>A0A0E9RVV0_ANGAN</name>
<reference evidence="1" key="1">
    <citation type="submission" date="2014-11" db="EMBL/GenBank/DDBJ databases">
        <authorList>
            <person name="Amaro Gonzalez C."/>
        </authorList>
    </citation>
    <scope>NUCLEOTIDE SEQUENCE</scope>
</reference>
<protein>
    <submittedName>
        <fullName evidence="1">Uncharacterized protein</fullName>
    </submittedName>
</protein>
<evidence type="ECO:0000313" key="1">
    <source>
        <dbReference type="EMBL" id="JAH33259.1"/>
    </source>
</evidence>